<dbReference type="PANTHER" id="PTHR10986">
    <property type="entry name" value="39S RIBOSOMAL PROTEIN L20"/>
    <property type="match status" value="1"/>
</dbReference>
<name>A0A3G2QYN5_9STRA</name>
<comment type="function">
    <text evidence="5">Binds directly to 23S ribosomal RNA and is necessary for the in vitro assembly process of the 50S ribosomal subunit. It is not involved in the protein synthesizing functions of that subunit.</text>
</comment>
<dbReference type="Gene3D" id="6.10.160.10">
    <property type="match status" value="1"/>
</dbReference>
<evidence type="ECO:0000256" key="4">
    <source>
        <dbReference type="RuleBase" id="RU000561"/>
    </source>
</evidence>
<protein>
    <recommendedName>
        <fullName evidence="5">50S ribosomal protein L20</fullName>
    </recommendedName>
</protein>
<evidence type="ECO:0000313" key="6">
    <source>
        <dbReference type="EMBL" id="AYO28194.1"/>
    </source>
</evidence>
<dbReference type="GO" id="GO:0019843">
    <property type="term" value="F:rRNA binding"/>
    <property type="evidence" value="ECO:0007669"/>
    <property type="project" value="UniProtKB-KW"/>
</dbReference>
<dbReference type="GO" id="GO:0003735">
    <property type="term" value="F:structural constituent of ribosome"/>
    <property type="evidence" value="ECO:0007669"/>
    <property type="project" value="InterPro"/>
</dbReference>
<dbReference type="HAMAP" id="MF_00382">
    <property type="entry name" value="Ribosomal_bL20"/>
    <property type="match status" value="1"/>
</dbReference>
<dbReference type="Gene3D" id="1.10.1900.20">
    <property type="entry name" value="Ribosomal protein L20"/>
    <property type="match status" value="1"/>
</dbReference>
<dbReference type="CDD" id="cd07026">
    <property type="entry name" value="Ribosomal_L20"/>
    <property type="match status" value="1"/>
</dbReference>
<keyword evidence="5" id="KW-0699">rRNA-binding</keyword>
<dbReference type="NCBIfam" id="TIGR01032">
    <property type="entry name" value="rplT_bact"/>
    <property type="match status" value="1"/>
</dbReference>
<comment type="similarity">
    <text evidence="1 4">Belongs to the bacterial ribosomal protein bL20 family.</text>
</comment>
<evidence type="ECO:0000256" key="2">
    <source>
        <dbReference type="ARBA" id="ARBA00022980"/>
    </source>
</evidence>
<organism evidence="6">
    <name type="scientific">Synura sphagnicola</name>
    <dbReference type="NCBI Taxonomy" id="52556"/>
    <lineage>
        <taxon>Eukaryota</taxon>
        <taxon>Sar</taxon>
        <taxon>Stramenopiles</taxon>
        <taxon>Ochrophyta</taxon>
        <taxon>Synurophyceae</taxon>
        <taxon>Synurales</taxon>
        <taxon>Mallomonadaceae</taxon>
        <taxon>Synura</taxon>
    </lineage>
</organism>
<dbReference type="InterPro" id="IPR005813">
    <property type="entry name" value="Ribosomal_bL20"/>
</dbReference>
<reference evidence="6" key="1">
    <citation type="submission" date="2018-08" db="EMBL/GenBank/DDBJ databases">
        <title>Comparative Plastid Genomics of Synurophyceae: Evolutionary Evidence of Lateral Gene Transfer and Inverted Repeat Dynamics.</title>
        <authorList>
            <person name="Kim J.I."/>
            <person name="Shin H."/>
            <person name="Skaloud P."/>
            <person name="Jung J."/>
            <person name="Yoon H.S."/>
            <person name="Archibald J.M."/>
            <person name="Shin W."/>
        </authorList>
    </citation>
    <scope>NUCLEOTIDE SEQUENCE</scope>
    <source>
        <strain evidence="6">FBCC200022</strain>
    </source>
</reference>
<evidence type="ECO:0000256" key="1">
    <source>
        <dbReference type="ARBA" id="ARBA00007698"/>
    </source>
</evidence>
<dbReference type="GO" id="GO:0006412">
    <property type="term" value="P:translation"/>
    <property type="evidence" value="ECO:0007669"/>
    <property type="project" value="InterPro"/>
</dbReference>
<evidence type="ECO:0000256" key="3">
    <source>
        <dbReference type="ARBA" id="ARBA00023274"/>
    </source>
</evidence>
<keyword evidence="2 4" id="KW-0689">Ribosomal protein</keyword>
<geneLocation type="plastid" evidence="6"/>
<gene>
    <name evidence="6" type="primary">rpl20</name>
</gene>
<proteinExistence type="inferred from homology"/>
<dbReference type="Pfam" id="PF00453">
    <property type="entry name" value="Ribosomal_L20"/>
    <property type="match status" value="1"/>
</dbReference>
<keyword evidence="6" id="KW-0934">Plastid</keyword>
<dbReference type="PRINTS" id="PR00062">
    <property type="entry name" value="RIBOSOMALL20"/>
</dbReference>
<sequence length="131" mass="15465">MVRIKRGNVASKRRKKYLRFTKGFVGVNSKLAVLAGEQMKQSLNFAYIGRRLKKRDFRRFWIYRINAASRARLNIYSIFIGCLRNISIFLDRKVLSLIAFNDLSVFNLIERKSRLSPLFISKKRELTKMTL</sequence>
<dbReference type="SUPFAM" id="SSF74731">
    <property type="entry name" value="Ribosomal protein L20"/>
    <property type="match status" value="1"/>
</dbReference>
<accession>A0A3G2QYN5</accession>
<keyword evidence="3 4" id="KW-0687">Ribonucleoprotein</keyword>
<keyword evidence="5" id="KW-0694">RNA-binding</keyword>
<dbReference type="GO" id="GO:1990904">
    <property type="term" value="C:ribonucleoprotein complex"/>
    <property type="evidence" value="ECO:0007669"/>
    <property type="project" value="UniProtKB-KW"/>
</dbReference>
<dbReference type="InterPro" id="IPR035566">
    <property type="entry name" value="Ribosomal_protein_bL20_C"/>
</dbReference>
<dbReference type="GO" id="GO:0005840">
    <property type="term" value="C:ribosome"/>
    <property type="evidence" value="ECO:0007669"/>
    <property type="project" value="UniProtKB-KW"/>
</dbReference>
<dbReference type="AlphaFoldDB" id="A0A3G2QYN5"/>
<dbReference type="EMBL" id="MH795129">
    <property type="protein sequence ID" value="AYO28194.1"/>
    <property type="molecule type" value="Genomic_DNA"/>
</dbReference>
<evidence type="ECO:0000256" key="5">
    <source>
        <dbReference type="RuleBase" id="RU004311"/>
    </source>
</evidence>